<proteinExistence type="predicted"/>
<keyword evidence="2" id="KW-0472">Membrane</keyword>
<dbReference type="Pfam" id="PF16938">
    <property type="entry name" value="Phage_holin_Dp1"/>
    <property type="match status" value="1"/>
</dbReference>
<feature type="transmembrane region" description="Helical" evidence="2">
    <location>
        <begin position="39"/>
        <end position="58"/>
    </location>
</feature>
<feature type="compositionally biased region" description="Polar residues" evidence="1">
    <location>
        <begin position="75"/>
        <end position="95"/>
    </location>
</feature>
<keyword evidence="2" id="KW-0812">Transmembrane</keyword>
<feature type="region of interest" description="Disordered" evidence="1">
    <location>
        <begin position="64"/>
        <end position="130"/>
    </location>
</feature>
<organism evidence="3 4">
    <name type="scientific">Enterococcus casseliflavus</name>
    <name type="common">Enterococcus flavescens</name>
    <dbReference type="NCBI Taxonomy" id="37734"/>
    <lineage>
        <taxon>Bacteria</taxon>
        <taxon>Bacillati</taxon>
        <taxon>Bacillota</taxon>
        <taxon>Bacilli</taxon>
        <taxon>Lactobacillales</taxon>
        <taxon>Enterococcaceae</taxon>
        <taxon>Enterococcus</taxon>
    </lineage>
</organism>
<dbReference type="RefSeq" id="WP_311957849.1">
    <property type="nucleotide sequence ID" value="NZ_JARQDZ010000035.1"/>
</dbReference>
<evidence type="ECO:0000313" key="3">
    <source>
        <dbReference type="EMBL" id="MDT2984555.1"/>
    </source>
</evidence>
<evidence type="ECO:0000313" key="4">
    <source>
        <dbReference type="Proteomes" id="UP001253851"/>
    </source>
</evidence>
<feature type="transmembrane region" description="Helical" evidence="2">
    <location>
        <begin position="14"/>
        <end position="33"/>
    </location>
</feature>
<keyword evidence="2" id="KW-1133">Transmembrane helix</keyword>
<sequence length="130" mass="14049">MKLTNKQYDLAKKVLTVGVPGITAFIVTLGGLYGFSTEIIVGTITAAATLAGVFLNIASSQYQDEQKPDYGDGQEFTQKSAVQTTNENHLNSESYASGEWPDDIPKGEIENPKPESINYTPSKEETGKEA</sequence>
<comment type="caution">
    <text evidence="3">The sequence shown here is derived from an EMBL/GenBank/DDBJ whole genome shotgun (WGS) entry which is preliminary data.</text>
</comment>
<dbReference type="AlphaFoldDB" id="A0ABD5FQH1"/>
<feature type="compositionally biased region" description="Basic and acidic residues" evidence="1">
    <location>
        <begin position="103"/>
        <end position="113"/>
    </location>
</feature>
<evidence type="ECO:0000256" key="2">
    <source>
        <dbReference type="SAM" id="Phobius"/>
    </source>
</evidence>
<accession>A0ABD5FQH1</accession>
<gene>
    <name evidence="3" type="ORF">P7I34_18165</name>
</gene>
<reference evidence="3 4" key="1">
    <citation type="submission" date="2023-03" db="EMBL/GenBank/DDBJ databases">
        <authorList>
            <person name="Shen W."/>
            <person name="Cai J."/>
        </authorList>
    </citation>
    <scope>NUCLEOTIDE SEQUENCE [LARGE SCALE GENOMIC DNA]</scope>
    <source>
        <strain evidence="3 4">B516</strain>
    </source>
</reference>
<dbReference type="InterPro" id="IPR031612">
    <property type="entry name" value="Phage_holin_Dp1"/>
</dbReference>
<dbReference type="Proteomes" id="UP001253851">
    <property type="component" value="Unassembled WGS sequence"/>
</dbReference>
<dbReference type="EMBL" id="JARQDZ010000035">
    <property type="protein sequence ID" value="MDT2984555.1"/>
    <property type="molecule type" value="Genomic_DNA"/>
</dbReference>
<evidence type="ECO:0000256" key="1">
    <source>
        <dbReference type="SAM" id="MobiDB-lite"/>
    </source>
</evidence>
<name>A0ABD5FQH1_ENTCA</name>
<protein>
    <submittedName>
        <fullName evidence="3">Phage holin</fullName>
    </submittedName>
</protein>